<dbReference type="EMBL" id="VIBQ01000089">
    <property type="protein sequence ID" value="KAB8698117.1"/>
    <property type="molecule type" value="Genomic_DNA"/>
</dbReference>
<organism evidence="5 6">
    <name type="scientific">Carpinus fangiana</name>
    <dbReference type="NCBI Taxonomy" id="176857"/>
    <lineage>
        <taxon>Eukaryota</taxon>
        <taxon>Viridiplantae</taxon>
        <taxon>Streptophyta</taxon>
        <taxon>Embryophyta</taxon>
        <taxon>Tracheophyta</taxon>
        <taxon>Spermatophyta</taxon>
        <taxon>Magnoliopsida</taxon>
        <taxon>eudicotyledons</taxon>
        <taxon>Gunneridae</taxon>
        <taxon>Pentapetalae</taxon>
        <taxon>rosids</taxon>
        <taxon>fabids</taxon>
        <taxon>Fagales</taxon>
        <taxon>Betulaceae</taxon>
        <taxon>Carpinus</taxon>
    </lineage>
</organism>
<dbReference type="GO" id="GO:0016491">
    <property type="term" value="F:oxidoreductase activity"/>
    <property type="evidence" value="ECO:0007669"/>
    <property type="project" value="UniProtKB-KW"/>
</dbReference>
<dbReference type="SUPFAM" id="SSF51430">
    <property type="entry name" value="NAD(P)-linked oxidoreductase"/>
    <property type="match status" value="1"/>
</dbReference>
<dbReference type="Proteomes" id="UP000327013">
    <property type="component" value="Unassembled WGS sequence"/>
</dbReference>
<evidence type="ECO:0000259" key="4">
    <source>
        <dbReference type="Pfam" id="PF00248"/>
    </source>
</evidence>
<comment type="caution">
    <text evidence="5">The sequence shown here is derived from an EMBL/GenBank/DDBJ whole genome shotgun (WGS) entry which is preliminary data.</text>
</comment>
<dbReference type="Pfam" id="PF00248">
    <property type="entry name" value="Aldo_ket_red"/>
    <property type="match status" value="1"/>
</dbReference>
<dbReference type="InterPro" id="IPR036812">
    <property type="entry name" value="NAD(P)_OxRdtase_dom_sf"/>
</dbReference>
<reference evidence="5 6" key="1">
    <citation type="submission" date="2019-06" db="EMBL/GenBank/DDBJ databases">
        <title>A chromosomal-level reference genome of Carpinus fangiana (Coryloideae, Betulaceae).</title>
        <authorList>
            <person name="Yang X."/>
            <person name="Wang Z."/>
            <person name="Zhang L."/>
            <person name="Hao G."/>
            <person name="Liu J."/>
            <person name="Yang Y."/>
        </authorList>
    </citation>
    <scope>NUCLEOTIDE SEQUENCE [LARGE SCALE GENOMIC DNA]</scope>
    <source>
        <strain evidence="5">Cfa_2016G</strain>
        <tissue evidence="5">Leaf</tissue>
    </source>
</reference>
<proteinExistence type="predicted"/>
<keyword evidence="2" id="KW-0560">Oxidoreductase</keyword>
<protein>
    <recommendedName>
        <fullName evidence="4">NADP-dependent oxidoreductase domain-containing protein</fullName>
    </recommendedName>
</protein>
<dbReference type="InterPro" id="IPR023210">
    <property type="entry name" value="NADP_OxRdtase_dom"/>
</dbReference>
<dbReference type="Gene3D" id="3.20.20.100">
    <property type="entry name" value="NADP-dependent oxidoreductase domain"/>
    <property type="match status" value="1"/>
</dbReference>
<dbReference type="InterPro" id="IPR050791">
    <property type="entry name" value="Aldo-Keto_reductase"/>
</dbReference>
<feature type="domain" description="NADP-dependent oxidoreductase" evidence="4">
    <location>
        <begin position="19"/>
        <end position="313"/>
    </location>
</feature>
<dbReference type="AlphaFoldDB" id="A0A5N6L6B7"/>
<sequence>MPALPTHQLGKNGPRITALGFGAMGLSAFYGPKKPDPERFRVLDAAYEAGELFWDTADVYGDNEDLLGAWFKQNPGKRDNIFLATKFANIVHEDGSREVNSTPAYAKSACEKSLKRLGLPYVDLYYCHRLDRKTPIEHTIQAMLELKNEGKIKHIGVSELSAESLRRASKITHIDAVQLEYSPFSLDIEDPKIALLKTCRELGTAVVAYSPIGRGMLSGEIKSLHDLPEGDFRRNAPRFSEENFPKNLKLVKKINVIAERKNVTTTQLALAWLLAQGDDIFPIPGTTRVERLKENLASLQIKLTPEEEKEFRSACESALPAGERYPPASMASLFADTPEA</sequence>
<gene>
    <name evidence="5" type="ORF">FH972_026367</name>
</gene>
<evidence type="ECO:0000256" key="3">
    <source>
        <dbReference type="SAM" id="MobiDB-lite"/>
    </source>
</evidence>
<dbReference type="InterPro" id="IPR020471">
    <property type="entry name" value="AKR"/>
</dbReference>
<keyword evidence="6" id="KW-1185">Reference proteome</keyword>
<evidence type="ECO:0000313" key="6">
    <source>
        <dbReference type="Proteomes" id="UP000327013"/>
    </source>
</evidence>
<dbReference type="PANTHER" id="PTHR43625">
    <property type="entry name" value="AFLATOXIN B1 ALDEHYDE REDUCTASE"/>
    <property type="match status" value="1"/>
</dbReference>
<evidence type="ECO:0000256" key="1">
    <source>
        <dbReference type="ARBA" id="ARBA00022857"/>
    </source>
</evidence>
<feature type="region of interest" description="Disordered" evidence="3">
    <location>
        <begin position="321"/>
        <end position="340"/>
    </location>
</feature>
<accession>A0A5N6L6B7</accession>
<name>A0A5N6L6B7_9ROSI</name>
<dbReference type="GO" id="GO:0005737">
    <property type="term" value="C:cytoplasm"/>
    <property type="evidence" value="ECO:0007669"/>
    <property type="project" value="TreeGrafter"/>
</dbReference>
<dbReference type="OrthoDB" id="37537at2759"/>
<evidence type="ECO:0000256" key="2">
    <source>
        <dbReference type="ARBA" id="ARBA00023002"/>
    </source>
</evidence>
<keyword evidence="1" id="KW-0521">NADP</keyword>
<dbReference type="PRINTS" id="PR00069">
    <property type="entry name" value="ALDKETRDTASE"/>
</dbReference>
<evidence type="ECO:0000313" key="5">
    <source>
        <dbReference type="EMBL" id="KAB8698117.1"/>
    </source>
</evidence>
<dbReference type="PANTHER" id="PTHR43625:SF40">
    <property type="entry name" value="ALDO-KETO REDUCTASE YAKC [NADP(+)]"/>
    <property type="match status" value="1"/>
</dbReference>